<comment type="caution">
    <text evidence="5">Lacks conserved residue(s) required for the propagation of feature annotation.</text>
</comment>
<feature type="binding site" evidence="5">
    <location>
        <position position="141"/>
    </location>
    <ligand>
        <name>S-adenosyl-L-methionine</name>
        <dbReference type="ChEBI" id="CHEBI:59789"/>
    </ligand>
</feature>
<dbReference type="PANTHER" id="PTHR14614:SF10">
    <property type="entry name" value="PROTEIN N-TERMINAL AND LYSINE N-METHYLTRANSFERASE EFM7"/>
    <property type="match status" value="1"/>
</dbReference>
<evidence type="ECO:0000313" key="7">
    <source>
        <dbReference type="Proteomes" id="UP000799772"/>
    </source>
</evidence>
<name>A0A9P4M9D9_9PEZI</name>
<comment type="function">
    <text evidence="5">S-adenosyl-L-methionine-dependent protein methyltransferase that trimethylates the N-terminal glycine 'Gly-2' of elongation factor 1-alpha, before also catalyzing the mono- and dimethylation of 'Lys-3'.</text>
</comment>
<comment type="subcellular location">
    <subcellularLocation>
        <location evidence="5">Cytoplasm</location>
    </subcellularLocation>
</comment>
<accession>A0A9P4M9D9</accession>
<dbReference type="Gene3D" id="3.40.50.150">
    <property type="entry name" value="Vaccinia Virus protein VP39"/>
    <property type="match status" value="1"/>
</dbReference>
<keyword evidence="2 5" id="KW-0489">Methyltransferase</keyword>
<dbReference type="GO" id="GO:0071885">
    <property type="term" value="F:N-terminal protein N-methyltransferase activity"/>
    <property type="evidence" value="ECO:0007669"/>
    <property type="project" value="UniProtKB-UniRule"/>
</dbReference>
<evidence type="ECO:0000256" key="4">
    <source>
        <dbReference type="ARBA" id="ARBA00022691"/>
    </source>
</evidence>
<comment type="caution">
    <text evidence="6">The sequence shown here is derived from an EMBL/GenBank/DDBJ whole genome shotgun (WGS) entry which is preliminary data.</text>
</comment>
<dbReference type="OrthoDB" id="46564at2759"/>
<dbReference type="Pfam" id="PF10294">
    <property type="entry name" value="Methyltransf_16"/>
    <property type="match status" value="1"/>
</dbReference>
<dbReference type="GO" id="GO:0016279">
    <property type="term" value="F:protein-lysine N-methyltransferase activity"/>
    <property type="evidence" value="ECO:0007669"/>
    <property type="project" value="UniProtKB-UniRule"/>
</dbReference>
<keyword evidence="7" id="KW-1185">Reference proteome</keyword>
<dbReference type="EMBL" id="ML978122">
    <property type="protein sequence ID" value="KAF2102626.1"/>
    <property type="molecule type" value="Genomic_DNA"/>
</dbReference>
<proteinExistence type="inferred from homology"/>
<dbReference type="AlphaFoldDB" id="A0A9P4M9D9"/>
<feature type="binding site" evidence="5">
    <location>
        <position position="59"/>
    </location>
    <ligand>
        <name>S-adenosyl-L-methionine</name>
        <dbReference type="ChEBI" id="CHEBI:59789"/>
    </ligand>
</feature>
<dbReference type="InterPro" id="IPR029063">
    <property type="entry name" value="SAM-dependent_MTases_sf"/>
</dbReference>
<sequence length="264" mass="29602">MADVKGQENGDDAYDMFQEPEDFYQAPKEPTFAEHKLLSGKALKVRLVGHNPLWGHYLWNAGRTLATYLEEHSEKLVKGRSVLELGAGGGLPSLVAALNGASTVVVTDYPDPELIENLAYNIEANSAVRAKGNISAEGYLWGSQVKALFSYLISDETESTTYADGFDTLILGDLLFNHSEHSKLVDTILMSMKRSANSVALVFFTPYRPWLLQKDLAFFDLARDAGFDVQKVFEKVMDKVMFEEDPGDELLRRTVYGYELRWKT</sequence>
<dbReference type="Proteomes" id="UP000799772">
    <property type="component" value="Unassembled WGS sequence"/>
</dbReference>
<comment type="similarity">
    <text evidence="5">Belongs to the class I-like SAM-binding methyltransferase superfamily. EFM7 family.</text>
</comment>
<dbReference type="PROSITE" id="PS51560">
    <property type="entry name" value="SAM_MT_NNT1"/>
    <property type="match status" value="1"/>
</dbReference>
<keyword evidence="4 5" id="KW-0949">S-adenosyl-L-methionine</keyword>
<keyword evidence="1 5" id="KW-0963">Cytoplasm</keyword>
<dbReference type="HAMAP" id="MF_03223">
    <property type="entry name" value="Methyltr_EFM7"/>
    <property type="match status" value="1"/>
</dbReference>
<dbReference type="GO" id="GO:0005737">
    <property type="term" value="C:cytoplasm"/>
    <property type="evidence" value="ECO:0007669"/>
    <property type="project" value="UniProtKB-SubCell"/>
</dbReference>
<dbReference type="SUPFAM" id="SSF53335">
    <property type="entry name" value="S-adenosyl-L-methionine-dependent methyltransferases"/>
    <property type="match status" value="1"/>
</dbReference>
<feature type="binding site" evidence="5">
    <location>
        <position position="108"/>
    </location>
    <ligand>
        <name>S-adenosyl-L-methionine</name>
        <dbReference type="ChEBI" id="CHEBI:59789"/>
    </ligand>
</feature>
<dbReference type="InterPro" id="IPR025784">
    <property type="entry name" value="EFM7"/>
</dbReference>
<evidence type="ECO:0000256" key="2">
    <source>
        <dbReference type="ARBA" id="ARBA00022603"/>
    </source>
</evidence>
<dbReference type="PANTHER" id="PTHR14614">
    <property type="entry name" value="HEPATOCELLULAR CARCINOMA-ASSOCIATED ANTIGEN"/>
    <property type="match status" value="1"/>
</dbReference>
<dbReference type="EC" id="2.1.1.-" evidence="5"/>
<evidence type="ECO:0000256" key="3">
    <source>
        <dbReference type="ARBA" id="ARBA00022679"/>
    </source>
</evidence>
<dbReference type="InterPro" id="IPR019410">
    <property type="entry name" value="Methyltransf_16"/>
</dbReference>
<evidence type="ECO:0000256" key="5">
    <source>
        <dbReference type="HAMAP-Rule" id="MF_03223"/>
    </source>
</evidence>
<keyword evidence="3 5" id="KW-0808">Transferase</keyword>
<gene>
    <name evidence="5" type="primary">EFM7</name>
    <name evidence="6" type="ORF">NA57DRAFT_63503</name>
</gene>
<feature type="binding site" evidence="5">
    <location>
        <begin position="86"/>
        <end position="88"/>
    </location>
    <ligand>
        <name>S-adenosyl-L-methionine</name>
        <dbReference type="ChEBI" id="CHEBI:59789"/>
    </ligand>
</feature>
<evidence type="ECO:0000256" key="1">
    <source>
        <dbReference type="ARBA" id="ARBA00022490"/>
    </source>
</evidence>
<dbReference type="GO" id="GO:0032259">
    <property type="term" value="P:methylation"/>
    <property type="evidence" value="ECO:0007669"/>
    <property type="project" value="UniProtKB-KW"/>
</dbReference>
<reference evidence="6" key="1">
    <citation type="journal article" date="2020" name="Stud. Mycol.">
        <title>101 Dothideomycetes genomes: a test case for predicting lifestyles and emergence of pathogens.</title>
        <authorList>
            <person name="Haridas S."/>
            <person name="Albert R."/>
            <person name="Binder M."/>
            <person name="Bloem J."/>
            <person name="Labutti K."/>
            <person name="Salamov A."/>
            <person name="Andreopoulos B."/>
            <person name="Baker S."/>
            <person name="Barry K."/>
            <person name="Bills G."/>
            <person name="Bluhm B."/>
            <person name="Cannon C."/>
            <person name="Castanera R."/>
            <person name="Culley D."/>
            <person name="Daum C."/>
            <person name="Ezra D."/>
            <person name="Gonzalez J."/>
            <person name="Henrissat B."/>
            <person name="Kuo A."/>
            <person name="Liang C."/>
            <person name="Lipzen A."/>
            <person name="Lutzoni F."/>
            <person name="Magnuson J."/>
            <person name="Mondo S."/>
            <person name="Nolan M."/>
            <person name="Ohm R."/>
            <person name="Pangilinan J."/>
            <person name="Park H.-J."/>
            <person name="Ramirez L."/>
            <person name="Alfaro M."/>
            <person name="Sun H."/>
            <person name="Tritt A."/>
            <person name="Yoshinaga Y."/>
            <person name="Zwiers L.-H."/>
            <person name="Turgeon B."/>
            <person name="Goodwin S."/>
            <person name="Spatafora J."/>
            <person name="Crous P."/>
            <person name="Grigoriev I."/>
        </authorList>
    </citation>
    <scope>NUCLEOTIDE SEQUENCE</scope>
    <source>
        <strain evidence="6">CBS 133067</strain>
    </source>
</reference>
<evidence type="ECO:0000313" key="6">
    <source>
        <dbReference type="EMBL" id="KAF2102626.1"/>
    </source>
</evidence>
<protein>
    <recommendedName>
        <fullName evidence="5">Protein N-terminal and lysine N-methyltransferase EFM7</fullName>
        <ecNumber evidence="5">2.1.1.-</ecNumber>
    </recommendedName>
    <alternativeName>
        <fullName evidence="5">Elongation factor methyltransferase 7</fullName>
    </alternativeName>
</protein>
<organism evidence="6 7">
    <name type="scientific">Rhizodiscina lignyota</name>
    <dbReference type="NCBI Taxonomy" id="1504668"/>
    <lineage>
        <taxon>Eukaryota</taxon>
        <taxon>Fungi</taxon>
        <taxon>Dikarya</taxon>
        <taxon>Ascomycota</taxon>
        <taxon>Pezizomycotina</taxon>
        <taxon>Dothideomycetes</taxon>
        <taxon>Pleosporomycetidae</taxon>
        <taxon>Aulographales</taxon>
        <taxon>Rhizodiscinaceae</taxon>
        <taxon>Rhizodiscina</taxon>
    </lineage>
</organism>